<evidence type="ECO:0000313" key="2">
    <source>
        <dbReference type="EMBL" id="EFO93454.1"/>
    </source>
</evidence>
<sequence>MNRKLVRAQPNDIPELASYSNSPETSDDDEICVVYARIQQVEIERDAEIGT</sequence>
<accession>E3ND13</accession>
<organism evidence="3">
    <name type="scientific">Caenorhabditis remanei</name>
    <name type="common">Caenorhabditis vulgaris</name>
    <dbReference type="NCBI Taxonomy" id="31234"/>
    <lineage>
        <taxon>Eukaryota</taxon>
        <taxon>Metazoa</taxon>
        <taxon>Ecdysozoa</taxon>
        <taxon>Nematoda</taxon>
        <taxon>Chromadorea</taxon>
        <taxon>Rhabditida</taxon>
        <taxon>Rhabditina</taxon>
        <taxon>Rhabditomorpha</taxon>
        <taxon>Rhabditoidea</taxon>
        <taxon>Rhabditidae</taxon>
        <taxon>Peloderinae</taxon>
        <taxon>Caenorhabditis</taxon>
    </lineage>
</organism>
<protein>
    <submittedName>
        <fullName evidence="2">Uncharacterized protein</fullName>
    </submittedName>
</protein>
<dbReference type="AlphaFoldDB" id="E3ND13"/>
<dbReference type="Proteomes" id="UP000008281">
    <property type="component" value="Unassembled WGS sequence"/>
</dbReference>
<reference evidence="2" key="1">
    <citation type="submission" date="2007-07" db="EMBL/GenBank/DDBJ databases">
        <title>PCAP assembly of the Caenorhabditis remanei genome.</title>
        <authorList>
            <consortium name="The Caenorhabditis remanei Sequencing Consortium"/>
            <person name="Wilson R.K."/>
        </authorList>
    </citation>
    <scope>NUCLEOTIDE SEQUENCE [LARGE SCALE GENOMIC DNA]</scope>
    <source>
        <strain evidence="2">PB4641</strain>
    </source>
</reference>
<keyword evidence="3" id="KW-1185">Reference proteome</keyword>
<dbReference type="HOGENOM" id="CLU_3108423_0_0_1"/>
<gene>
    <name evidence="2" type="ORF">CRE_23119</name>
</gene>
<evidence type="ECO:0000256" key="1">
    <source>
        <dbReference type="SAM" id="MobiDB-lite"/>
    </source>
</evidence>
<feature type="region of interest" description="Disordered" evidence="1">
    <location>
        <begin position="1"/>
        <end position="27"/>
    </location>
</feature>
<evidence type="ECO:0000313" key="3">
    <source>
        <dbReference type="Proteomes" id="UP000008281"/>
    </source>
</evidence>
<proteinExistence type="predicted"/>
<name>E3ND13_CAERE</name>
<dbReference type="EMBL" id="DS268605">
    <property type="protein sequence ID" value="EFO93454.1"/>
    <property type="molecule type" value="Genomic_DNA"/>
</dbReference>
<dbReference type="InParanoid" id="E3ND13"/>